<keyword evidence="8" id="KW-1185">Reference proteome</keyword>
<feature type="region of interest" description="Disordered" evidence="4">
    <location>
        <begin position="1"/>
        <end position="42"/>
    </location>
</feature>
<reference evidence="7 8" key="1">
    <citation type="submission" date="2023-12" db="EMBL/GenBank/DDBJ databases">
        <title>Baltic Sea Cyanobacteria.</title>
        <authorList>
            <person name="Delbaje E."/>
            <person name="Fewer D.P."/>
            <person name="Shishido T.K."/>
        </authorList>
    </citation>
    <scope>NUCLEOTIDE SEQUENCE [LARGE SCALE GENOMIC DNA]</scope>
    <source>
        <strain evidence="7 8">CCNP 1315</strain>
    </source>
</reference>
<organism evidence="7 8">
    <name type="scientific">Limnoraphis robusta CCNP1315</name>
    <dbReference type="NCBI Taxonomy" id="3110306"/>
    <lineage>
        <taxon>Bacteria</taxon>
        <taxon>Bacillati</taxon>
        <taxon>Cyanobacteriota</taxon>
        <taxon>Cyanophyceae</taxon>
        <taxon>Oscillatoriophycideae</taxon>
        <taxon>Oscillatoriales</taxon>
        <taxon>Sirenicapillariaceae</taxon>
        <taxon>Limnoraphis</taxon>
    </lineage>
</organism>
<dbReference type="Gene3D" id="2.40.420.20">
    <property type="match status" value="1"/>
</dbReference>
<protein>
    <submittedName>
        <fullName evidence="7">Efflux RND transporter periplasmic adaptor subunit</fullName>
    </submittedName>
</protein>
<evidence type="ECO:0000313" key="8">
    <source>
        <dbReference type="Proteomes" id="UP001301728"/>
    </source>
</evidence>
<accession>A0ABU5U699</accession>
<dbReference type="Pfam" id="PF25881">
    <property type="entry name" value="HH_YBHG"/>
    <property type="match status" value="1"/>
</dbReference>
<proteinExistence type="inferred from homology"/>
<sequence length="576" mass="62924">MSNAPLSKSTEQEERQSPAALNPMVDAASELQVSPAPPQPQPVERGIGWLQVGIVILMALGAGFVGGKWWENQQANKPQAPTENASAPRKVSVKLATVEATTLEEKSEFVGTLEAKRSVDIRSETEGRITQIFVESGDTVRQGEAIARLKSENVEAQLRSAQANVSRAQARLAQLKAGSRPEEIAAAEARLNQTQARLAELEAGTRAEEIAQAQARLNQAEARLADARSGSLDDEIAQARSRIEANQADLELARERTNRYNQLREQGAVSQDELEEYRQNERRLSAIVEESQRRLQQLQQSQRTQIEQLQSTVDMERQALRQLENGARPEEIAQVEAEVAEAQSELNELLNGTRPEEIDQAEAEVAQAIAQVSALEVQLQETSVIAPFTGIIGDVSGKVGDFISQGDAITTLTENQRLDLRLPIPIERKADLKIGLPVQISDPQGKLMGTGEVSFISPTVDQNSQSILAKATFNNQQGLFRDNQFVRSTVIWNERSGTVMVPVNVITFRGDQRFVFVAEGDDEDTLTAKQIQVELGLVQGDNAEVVSGLKPGQRLIVSGTQRLSDGAAIQVSQPSN</sequence>
<dbReference type="InterPro" id="IPR058626">
    <property type="entry name" value="MdtA-like_b-barrel"/>
</dbReference>
<dbReference type="InterPro" id="IPR006143">
    <property type="entry name" value="RND_pump_MFP"/>
</dbReference>
<evidence type="ECO:0000256" key="4">
    <source>
        <dbReference type="SAM" id="MobiDB-lite"/>
    </source>
</evidence>
<feature type="coiled-coil region" evidence="3">
    <location>
        <begin position="151"/>
        <end position="378"/>
    </location>
</feature>
<dbReference type="NCBIfam" id="TIGR01730">
    <property type="entry name" value="RND_mfp"/>
    <property type="match status" value="1"/>
</dbReference>
<comment type="similarity">
    <text evidence="2">Belongs to the membrane fusion protein (MFP) (TC 8.A.1) family.</text>
</comment>
<keyword evidence="3" id="KW-0175">Coiled coil</keyword>
<comment type="caution">
    <text evidence="7">The sequence shown here is derived from an EMBL/GenBank/DDBJ whole genome shotgun (WGS) entry which is preliminary data.</text>
</comment>
<evidence type="ECO:0000256" key="2">
    <source>
        <dbReference type="ARBA" id="ARBA00009477"/>
    </source>
</evidence>
<feature type="domain" description="Multidrug resistance protein MdtA-like beta-barrel" evidence="6">
    <location>
        <begin position="433"/>
        <end position="488"/>
    </location>
</feature>
<dbReference type="Gene3D" id="2.40.30.170">
    <property type="match status" value="1"/>
</dbReference>
<dbReference type="Pfam" id="PF25944">
    <property type="entry name" value="Beta-barrel_RND"/>
    <property type="match status" value="1"/>
</dbReference>
<evidence type="ECO:0000256" key="1">
    <source>
        <dbReference type="ARBA" id="ARBA00004236"/>
    </source>
</evidence>
<dbReference type="RefSeq" id="WP_323273961.1">
    <property type="nucleotide sequence ID" value="NZ_JAYGHT010000189.1"/>
</dbReference>
<dbReference type="InterPro" id="IPR059052">
    <property type="entry name" value="HH_YbhG-like"/>
</dbReference>
<evidence type="ECO:0000256" key="3">
    <source>
        <dbReference type="SAM" id="Coils"/>
    </source>
</evidence>
<dbReference type="Gene3D" id="1.10.287.470">
    <property type="entry name" value="Helix hairpin bin"/>
    <property type="match status" value="2"/>
</dbReference>
<dbReference type="PANTHER" id="PTHR30469">
    <property type="entry name" value="MULTIDRUG RESISTANCE PROTEIN MDTA"/>
    <property type="match status" value="1"/>
</dbReference>
<evidence type="ECO:0000313" key="7">
    <source>
        <dbReference type="EMBL" id="MEA5522387.1"/>
    </source>
</evidence>
<feature type="domain" description="YbhG-like alpha-helical hairpin" evidence="5">
    <location>
        <begin position="152"/>
        <end position="199"/>
    </location>
</feature>
<dbReference type="Gene3D" id="2.40.50.100">
    <property type="match status" value="2"/>
</dbReference>
<evidence type="ECO:0000259" key="5">
    <source>
        <dbReference type="Pfam" id="PF25881"/>
    </source>
</evidence>
<evidence type="ECO:0000259" key="6">
    <source>
        <dbReference type="Pfam" id="PF25944"/>
    </source>
</evidence>
<gene>
    <name evidence="7" type="ORF">VB854_25985</name>
</gene>
<name>A0ABU5U699_9CYAN</name>
<dbReference type="SUPFAM" id="SSF111369">
    <property type="entry name" value="HlyD-like secretion proteins"/>
    <property type="match status" value="2"/>
</dbReference>
<dbReference type="Proteomes" id="UP001301728">
    <property type="component" value="Unassembled WGS sequence"/>
</dbReference>
<dbReference type="EMBL" id="JAYGHT010000189">
    <property type="protein sequence ID" value="MEA5522387.1"/>
    <property type="molecule type" value="Genomic_DNA"/>
</dbReference>
<comment type="subcellular location">
    <subcellularLocation>
        <location evidence="1">Cell membrane</location>
    </subcellularLocation>
</comment>
<dbReference type="PANTHER" id="PTHR30469:SF39">
    <property type="entry name" value="SLL0180 PROTEIN"/>
    <property type="match status" value="1"/>
</dbReference>